<evidence type="ECO:0000313" key="1">
    <source>
        <dbReference type="EMBL" id="ERT66935.1"/>
    </source>
</evidence>
<comment type="caution">
    <text evidence="1">The sequence shown here is derived from an EMBL/GenBank/DDBJ whole genome shotgun (WGS) entry which is preliminary data.</text>
</comment>
<evidence type="ECO:0000313" key="2">
    <source>
        <dbReference type="Proteomes" id="UP000017174"/>
    </source>
</evidence>
<dbReference type="AlphaFoldDB" id="U7V5W2"/>
<dbReference type="EMBL" id="AXZG01000018">
    <property type="protein sequence ID" value="ERT66935.1"/>
    <property type="molecule type" value="Genomic_DNA"/>
</dbReference>
<dbReference type="Proteomes" id="UP000017174">
    <property type="component" value="Unassembled WGS sequence"/>
</dbReference>
<dbReference type="HOGENOM" id="CLU_1304120_0_0_11"/>
<reference evidence="1 2" key="1">
    <citation type="submission" date="2013-08" db="EMBL/GenBank/DDBJ databases">
        <authorList>
            <person name="Weinstock G."/>
            <person name="Sodergren E."/>
            <person name="Wylie T."/>
            <person name="Fulton L."/>
            <person name="Fulton R."/>
            <person name="Fronick C."/>
            <person name="O'Laughlin M."/>
            <person name="Godfrey J."/>
            <person name="Miner T."/>
            <person name="Herter B."/>
            <person name="Appelbaum E."/>
            <person name="Cordes M."/>
            <person name="Lek S."/>
            <person name="Wollam A."/>
            <person name="Pepin K.H."/>
            <person name="Palsikar V.B."/>
            <person name="Mitreva M."/>
            <person name="Wilson R.K."/>
        </authorList>
    </citation>
    <scope>NUCLEOTIDE SEQUENCE [LARGE SCALE GENOMIC DNA]</scope>
    <source>
        <strain evidence="1 2">F0184</strain>
    </source>
</reference>
<gene>
    <name evidence="1" type="ORF">HMPREF0742_00707</name>
</gene>
<organism evidence="1 2">
    <name type="scientific">Rothia aeria F0184</name>
    <dbReference type="NCBI Taxonomy" id="888019"/>
    <lineage>
        <taxon>Bacteria</taxon>
        <taxon>Bacillati</taxon>
        <taxon>Actinomycetota</taxon>
        <taxon>Actinomycetes</taxon>
        <taxon>Micrococcales</taxon>
        <taxon>Micrococcaceae</taxon>
        <taxon>Rothia</taxon>
    </lineage>
</organism>
<proteinExistence type="predicted"/>
<sequence>MLEPCFVVVGYTGSIVSVEVLWNSRGSAARCIRGASIDIALRGRAGLSRFRRVGSIIGTVFVENNTVNNLLNAIAVLPLPSFLTVFVFNMRALFDVIYQLRAITEHRHNVGGVIGKLYVAHMKVVGVFALKFISRSIKKTVSSALLGFDSVCGRIQRISEVIGCPIIKLNVRHSVRLISRADTHVVITRALRRINMFELGHRRRLTAQRTW</sequence>
<protein>
    <submittedName>
        <fullName evidence="1">Uncharacterized protein</fullName>
    </submittedName>
</protein>
<name>U7V5W2_9MICC</name>
<accession>U7V5W2</accession>